<dbReference type="Gene3D" id="3.20.20.120">
    <property type="entry name" value="Enolase-like C-terminal domain"/>
    <property type="match status" value="1"/>
</dbReference>
<dbReference type="AlphaFoldDB" id="A0A9X1L2H9"/>
<protein>
    <recommendedName>
        <fullName evidence="7">Dipeptide epimerase</fullName>
        <ecNumber evidence="7">5.1.1.-</ecNumber>
    </recommendedName>
</protein>
<comment type="cofactor">
    <cofactor evidence="6 7">
        <name>Mg(2+)</name>
        <dbReference type="ChEBI" id="CHEBI:18420"/>
    </cofactor>
    <text evidence="6 7">Binds 1 Mg(2+) ion per subunit.</text>
</comment>
<dbReference type="CDD" id="cd03319">
    <property type="entry name" value="L-Ala-DL-Glu_epimerase"/>
    <property type="match status" value="1"/>
</dbReference>
<dbReference type="Proteomes" id="UP001139409">
    <property type="component" value="Unassembled WGS sequence"/>
</dbReference>
<dbReference type="GO" id="GO:0006518">
    <property type="term" value="P:peptide metabolic process"/>
    <property type="evidence" value="ECO:0007669"/>
    <property type="project" value="UniProtKB-ARBA"/>
</dbReference>
<evidence type="ECO:0000256" key="4">
    <source>
        <dbReference type="ARBA" id="ARBA00023235"/>
    </source>
</evidence>
<dbReference type="EMBL" id="JAIXNE010000005">
    <property type="protein sequence ID" value="MCA6078211.1"/>
    <property type="molecule type" value="Genomic_DNA"/>
</dbReference>
<feature type="binding site" evidence="6">
    <location>
        <position position="216"/>
    </location>
    <ligand>
        <name>Mg(2+)</name>
        <dbReference type="ChEBI" id="CHEBI:18420"/>
    </ligand>
</feature>
<dbReference type="InterPro" id="IPR029065">
    <property type="entry name" value="Enolase_C-like"/>
</dbReference>
<dbReference type="GO" id="GO:0000287">
    <property type="term" value="F:magnesium ion binding"/>
    <property type="evidence" value="ECO:0007669"/>
    <property type="project" value="UniProtKB-ARBA"/>
</dbReference>
<evidence type="ECO:0000256" key="2">
    <source>
        <dbReference type="ARBA" id="ARBA00022723"/>
    </source>
</evidence>
<gene>
    <name evidence="9" type="ORF">LDX50_25285</name>
</gene>
<dbReference type="SUPFAM" id="SSF51604">
    <property type="entry name" value="Enolase C-terminal domain-like"/>
    <property type="match status" value="1"/>
</dbReference>
<evidence type="ECO:0000313" key="10">
    <source>
        <dbReference type="Proteomes" id="UP001139409"/>
    </source>
</evidence>
<dbReference type="PANTHER" id="PTHR48073">
    <property type="entry name" value="O-SUCCINYLBENZOATE SYNTHASE-RELATED"/>
    <property type="match status" value="1"/>
</dbReference>
<reference evidence="9" key="1">
    <citation type="submission" date="2021-09" db="EMBL/GenBank/DDBJ databases">
        <title>Fulvivirga sp. isolated from coastal sediment.</title>
        <authorList>
            <person name="Yu H."/>
        </authorList>
    </citation>
    <scope>NUCLEOTIDE SEQUENCE</scope>
    <source>
        <strain evidence="9">1062</strain>
    </source>
</reference>
<dbReference type="SMART" id="SM00922">
    <property type="entry name" value="MR_MLE"/>
    <property type="match status" value="1"/>
</dbReference>
<feature type="active site" description="Proton acceptor; specific for (R)-substrate epimerization" evidence="5">
    <location>
        <position position="162"/>
    </location>
</feature>
<dbReference type="SFLD" id="SFLDS00001">
    <property type="entry name" value="Enolase"/>
    <property type="match status" value="1"/>
</dbReference>
<evidence type="ECO:0000259" key="8">
    <source>
        <dbReference type="SMART" id="SM00922"/>
    </source>
</evidence>
<sequence>MKISKIKVWIKDLGNKRPYTIAFKTVNDVASAFVYLELENGIYGMGSGNPSQQVVGESLEDTMAALDEENTSFLIGRNINEFYTLLKEVQQKFPKTPAARAALDIALHDLFTKYLRVPLGVFLGQEILSLPTSVTIGIKNVEETLEEAMEYKGLGFRILKVKTGHDVDMDIERMARLYENFGSSMLVRVDANQGYSQEDLIKFYEKTKSFGIELIEQPIPMRETELMKSLPDEVKDLIAADESLQSPRDAFALANAPYACGIFNIKLMKSGGIFPARQIAQVAEVSGTDLMWGCNDESATSISAALHTALSFKNTKYLDLDGSLDLVVDAVKGGFIIEDGYMRITDAPGLGVDLLPEESNS</sequence>
<proteinExistence type="inferred from homology"/>
<dbReference type="InterPro" id="IPR013342">
    <property type="entry name" value="Mandelate_racemase_C"/>
</dbReference>
<evidence type="ECO:0000256" key="3">
    <source>
        <dbReference type="ARBA" id="ARBA00022842"/>
    </source>
</evidence>
<dbReference type="Gene3D" id="3.30.390.10">
    <property type="entry name" value="Enolase-like, N-terminal domain"/>
    <property type="match status" value="1"/>
</dbReference>
<evidence type="ECO:0000256" key="7">
    <source>
        <dbReference type="RuleBase" id="RU366006"/>
    </source>
</evidence>
<evidence type="ECO:0000256" key="6">
    <source>
        <dbReference type="PIRSR" id="PIRSR634603-3"/>
    </source>
</evidence>
<accession>A0A9X1L2H9</accession>
<evidence type="ECO:0000256" key="1">
    <source>
        <dbReference type="ARBA" id="ARBA00008031"/>
    </source>
</evidence>
<keyword evidence="10" id="KW-1185">Reference proteome</keyword>
<dbReference type="Pfam" id="PF13378">
    <property type="entry name" value="MR_MLE_C"/>
    <property type="match status" value="1"/>
</dbReference>
<feature type="active site" description="Proton acceptor; specific for (S)-substrate epimerization" evidence="5">
    <location>
        <position position="266"/>
    </location>
</feature>
<dbReference type="InterPro" id="IPR034603">
    <property type="entry name" value="Dipeptide_epimerase"/>
</dbReference>
<keyword evidence="2 6" id="KW-0479">Metal-binding</keyword>
<organism evidence="9 10">
    <name type="scientific">Fulvivirga sedimenti</name>
    <dbReference type="NCBI Taxonomy" id="2879465"/>
    <lineage>
        <taxon>Bacteria</taxon>
        <taxon>Pseudomonadati</taxon>
        <taxon>Bacteroidota</taxon>
        <taxon>Cytophagia</taxon>
        <taxon>Cytophagales</taxon>
        <taxon>Fulvivirgaceae</taxon>
        <taxon>Fulvivirga</taxon>
    </lineage>
</organism>
<dbReference type="SUPFAM" id="SSF54826">
    <property type="entry name" value="Enolase N-terminal domain-like"/>
    <property type="match status" value="1"/>
</dbReference>
<comment type="similarity">
    <text evidence="1 7">Belongs to the mandelate racemase/muconate lactonizing enzyme family.</text>
</comment>
<dbReference type="EC" id="5.1.1.-" evidence="7"/>
<feature type="binding site" evidence="6">
    <location>
        <position position="190"/>
    </location>
    <ligand>
        <name>Mg(2+)</name>
        <dbReference type="ChEBI" id="CHEBI:18420"/>
    </ligand>
</feature>
<dbReference type="InterPro" id="IPR029017">
    <property type="entry name" value="Enolase-like_N"/>
</dbReference>
<feature type="domain" description="Mandelate racemase/muconate lactonizing enzyme C-terminal" evidence="8">
    <location>
        <begin position="141"/>
        <end position="237"/>
    </location>
</feature>
<comment type="caution">
    <text evidence="9">The sequence shown here is derived from an EMBL/GenBank/DDBJ whole genome shotgun (WGS) entry which is preliminary data.</text>
</comment>
<evidence type="ECO:0000313" key="9">
    <source>
        <dbReference type="EMBL" id="MCA6078211.1"/>
    </source>
</evidence>
<keyword evidence="4 7" id="KW-0413">Isomerase</keyword>
<name>A0A9X1L2H9_9BACT</name>
<dbReference type="InterPro" id="IPR013341">
    <property type="entry name" value="Mandelate_racemase_N_dom"/>
</dbReference>
<dbReference type="Pfam" id="PF02746">
    <property type="entry name" value="MR_MLE_N"/>
    <property type="match status" value="1"/>
</dbReference>
<dbReference type="PANTHER" id="PTHR48073:SF2">
    <property type="entry name" value="O-SUCCINYLBENZOATE SYNTHASE"/>
    <property type="match status" value="1"/>
</dbReference>
<dbReference type="FunFam" id="3.30.390.10:FF:000009">
    <property type="entry name" value="Hydrophobic dipeptide epimerase"/>
    <property type="match status" value="1"/>
</dbReference>
<feature type="binding site" evidence="6">
    <location>
        <position position="241"/>
    </location>
    <ligand>
        <name>Mg(2+)</name>
        <dbReference type="ChEBI" id="CHEBI:18420"/>
    </ligand>
</feature>
<dbReference type="RefSeq" id="WP_225699065.1">
    <property type="nucleotide sequence ID" value="NZ_JAIXNE010000005.1"/>
</dbReference>
<evidence type="ECO:0000256" key="5">
    <source>
        <dbReference type="PIRSR" id="PIRSR634603-1"/>
    </source>
</evidence>
<keyword evidence="3 6" id="KW-0460">Magnesium</keyword>
<dbReference type="InterPro" id="IPR036849">
    <property type="entry name" value="Enolase-like_C_sf"/>
</dbReference>
<dbReference type="GO" id="GO:0016855">
    <property type="term" value="F:racemase and epimerase activity, acting on amino acids and derivatives"/>
    <property type="evidence" value="ECO:0007669"/>
    <property type="project" value="UniProtKB-UniRule"/>
</dbReference>
<dbReference type="SFLD" id="SFLDG00180">
    <property type="entry name" value="muconate_cycloisomerase"/>
    <property type="match status" value="1"/>
</dbReference>